<feature type="domain" description="Tetrahaem cytochrome" evidence="9">
    <location>
        <begin position="33"/>
        <end position="110"/>
    </location>
</feature>
<organism evidence="10 11">
    <name type="scientific">Sutterella megalosphaeroides</name>
    <dbReference type="NCBI Taxonomy" id="2494234"/>
    <lineage>
        <taxon>Bacteria</taxon>
        <taxon>Pseudomonadati</taxon>
        <taxon>Pseudomonadota</taxon>
        <taxon>Betaproteobacteria</taxon>
        <taxon>Burkholderiales</taxon>
        <taxon>Sutterellaceae</taxon>
        <taxon>Sutterella</taxon>
    </lineage>
</organism>
<comment type="subcellular location">
    <subcellularLocation>
        <location evidence="2">Cell envelope</location>
    </subcellularLocation>
</comment>
<sequence>MNVKPFFAALLAGSFLFAGASAADAAEFGADRHVARGVECASCHGKNNEISTPTIDQCTQCHKPEDVAARTKDVKPHNPHVSPHYGNTLDCTLCHMQHAEPENYCDQCHQFGFKVK</sequence>
<evidence type="ECO:0000256" key="6">
    <source>
        <dbReference type="ARBA" id="ARBA00022982"/>
    </source>
</evidence>
<comment type="cofactor">
    <cofactor evidence="1">
        <name>heme c</name>
        <dbReference type="ChEBI" id="CHEBI:61717"/>
    </cofactor>
</comment>
<dbReference type="SUPFAM" id="SSF48695">
    <property type="entry name" value="Multiheme cytochromes"/>
    <property type="match status" value="1"/>
</dbReference>
<dbReference type="AlphaFoldDB" id="A0A2Z6IF17"/>
<protein>
    <recommendedName>
        <fullName evidence="9">Tetrahaem cytochrome domain-containing protein</fullName>
    </recommendedName>
</protein>
<keyword evidence="3" id="KW-0813">Transport</keyword>
<evidence type="ECO:0000313" key="11">
    <source>
        <dbReference type="Proteomes" id="UP000271003"/>
    </source>
</evidence>
<dbReference type="KEGG" id="sutt:SUTMEG_16990"/>
<evidence type="ECO:0000256" key="4">
    <source>
        <dbReference type="ARBA" id="ARBA00022617"/>
    </source>
</evidence>
<keyword evidence="6" id="KW-0249">Electron transport</keyword>
<dbReference type="RefSeq" id="WP_120177372.1">
    <property type="nucleotide sequence ID" value="NZ_AP018786.1"/>
</dbReference>
<dbReference type="GO" id="GO:0030313">
    <property type="term" value="C:cell envelope"/>
    <property type="evidence" value="ECO:0007669"/>
    <property type="project" value="UniProtKB-SubCell"/>
</dbReference>
<keyword evidence="11" id="KW-1185">Reference proteome</keyword>
<feature type="chain" id="PRO_5016284408" description="Tetrahaem cytochrome domain-containing protein" evidence="8">
    <location>
        <begin position="26"/>
        <end position="116"/>
    </location>
</feature>
<dbReference type="GO" id="GO:0046872">
    <property type="term" value="F:metal ion binding"/>
    <property type="evidence" value="ECO:0007669"/>
    <property type="project" value="UniProtKB-KW"/>
</dbReference>
<evidence type="ECO:0000256" key="8">
    <source>
        <dbReference type="SAM" id="SignalP"/>
    </source>
</evidence>
<dbReference type="InterPro" id="IPR012286">
    <property type="entry name" value="Tetrahaem_cytochrome"/>
</dbReference>
<dbReference type="OrthoDB" id="5465261at2"/>
<evidence type="ECO:0000259" key="9">
    <source>
        <dbReference type="Pfam" id="PF14537"/>
    </source>
</evidence>
<dbReference type="EMBL" id="AP018786">
    <property type="protein sequence ID" value="BBF23808.1"/>
    <property type="molecule type" value="Genomic_DNA"/>
</dbReference>
<evidence type="ECO:0000313" key="10">
    <source>
        <dbReference type="EMBL" id="BBF23808.1"/>
    </source>
</evidence>
<keyword evidence="4" id="KW-0349">Heme</keyword>
<gene>
    <name evidence="10" type="ORF">SUTMEG_16990</name>
</gene>
<evidence type="ECO:0000256" key="2">
    <source>
        <dbReference type="ARBA" id="ARBA00004196"/>
    </source>
</evidence>
<evidence type="ECO:0000256" key="3">
    <source>
        <dbReference type="ARBA" id="ARBA00022448"/>
    </source>
</evidence>
<dbReference type="Gene3D" id="1.10.1130.10">
    <property type="entry name" value="Flavocytochrome C3, Chain A"/>
    <property type="match status" value="1"/>
</dbReference>
<name>A0A2Z6IF17_9BURK</name>
<keyword evidence="8" id="KW-0732">Signal</keyword>
<dbReference type="Proteomes" id="UP000271003">
    <property type="component" value="Chromosome"/>
</dbReference>
<feature type="signal peptide" evidence="8">
    <location>
        <begin position="1"/>
        <end position="25"/>
    </location>
</feature>
<proteinExistence type="predicted"/>
<evidence type="ECO:0000256" key="5">
    <source>
        <dbReference type="ARBA" id="ARBA00022723"/>
    </source>
</evidence>
<dbReference type="InterPro" id="IPR036280">
    <property type="entry name" value="Multihaem_cyt_sf"/>
</dbReference>
<accession>A0A2Z6IF17</accession>
<evidence type="ECO:0000256" key="7">
    <source>
        <dbReference type="ARBA" id="ARBA00023004"/>
    </source>
</evidence>
<dbReference type="Pfam" id="PF14537">
    <property type="entry name" value="Cytochrom_c3_2"/>
    <property type="match status" value="1"/>
</dbReference>
<keyword evidence="5" id="KW-0479">Metal-binding</keyword>
<reference evidence="10 11" key="1">
    <citation type="journal article" date="2018" name="Int. J. Syst. Evol. Microbiol.">
        <title>Mesosutterella multiformis gen. nov., sp. nov., a member of the family Sutterellaceae and Sutterella megalosphaeroides sp. nov., isolated from human faeces.</title>
        <authorList>
            <person name="Sakamoto M."/>
            <person name="Ikeyama N."/>
            <person name="Kunihiro T."/>
            <person name="Iino T."/>
            <person name="Yuki M."/>
            <person name="Ohkuma M."/>
        </authorList>
    </citation>
    <scope>NUCLEOTIDE SEQUENCE [LARGE SCALE GENOMIC DNA]</scope>
    <source>
        <strain evidence="10 11">6FBBBH3</strain>
    </source>
</reference>
<keyword evidence="7" id="KW-0408">Iron</keyword>
<evidence type="ECO:0000256" key="1">
    <source>
        <dbReference type="ARBA" id="ARBA00001926"/>
    </source>
</evidence>